<feature type="non-terminal residue" evidence="2">
    <location>
        <position position="1"/>
    </location>
</feature>
<dbReference type="EMBL" id="ASPP01029045">
    <property type="protein sequence ID" value="ETO04697.1"/>
    <property type="molecule type" value="Genomic_DNA"/>
</dbReference>
<dbReference type="Proteomes" id="UP000023152">
    <property type="component" value="Unassembled WGS sequence"/>
</dbReference>
<keyword evidence="3" id="KW-1185">Reference proteome</keyword>
<dbReference type="GO" id="GO:0003779">
    <property type="term" value="F:actin binding"/>
    <property type="evidence" value="ECO:0007669"/>
    <property type="project" value="InterPro"/>
</dbReference>
<dbReference type="Pfam" id="PF00241">
    <property type="entry name" value="Cofilin_ADF"/>
    <property type="match status" value="1"/>
</dbReference>
<comment type="caution">
    <text evidence="2">The sequence shown here is derived from an EMBL/GenBank/DDBJ whole genome shotgun (WGS) entry which is preliminary data.</text>
</comment>
<organism evidence="2 3">
    <name type="scientific">Reticulomyxa filosa</name>
    <dbReference type="NCBI Taxonomy" id="46433"/>
    <lineage>
        <taxon>Eukaryota</taxon>
        <taxon>Sar</taxon>
        <taxon>Rhizaria</taxon>
        <taxon>Retaria</taxon>
        <taxon>Foraminifera</taxon>
        <taxon>Monothalamids</taxon>
        <taxon>Reticulomyxidae</taxon>
        <taxon>Reticulomyxa</taxon>
    </lineage>
</organism>
<reference evidence="2 3" key="1">
    <citation type="journal article" date="2013" name="Curr. Biol.">
        <title>The Genome of the Foraminiferan Reticulomyxa filosa.</title>
        <authorList>
            <person name="Glockner G."/>
            <person name="Hulsmann N."/>
            <person name="Schleicher M."/>
            <person name="Noegel A.A."/>
            <person name="Eichinger L."/>
            <person name="Gallinger C."/>
            <person name="Pawlowski J."/>
            <person name="Sierra R."/>
            <person name="Euteneuer U."/>
            <person name="Pillet L."/>
            <person name="Moustafa A."/>
            <person name="Platzer M."/>
            <person name="Groth M."/>
            <person name="Szafranski K."/>
            <person name="Schliwa M."/>
        </authorList>
    </citation>
    <scope>NUCLEOTIDE SEQUENCE [LARGE SCALE GENOMIC DNA]</scope>
</reference>
<accession>X6LU75</accession>
<evidence type="ECO:0000259" key="1">
    <source>
        <dbReference type="Pfam" id="PF00241"/>
    </source>
</evidence>
<dbReference type="Gene3D" id="3.40.20.10">
    <property type="entry name" value="Severin"/>
    <property type="match status" value="1"/>
</dbReference>
<evidence type="ECO:0000313" key="3">
    <source>
        <dbReference type="Proteomes" id="UP000023152"/>
    </source>
</evidence>
<dbReference type="AlphaFoldDB" id="X6LU75"/>
<dbReference type="InterPro" id="IPR002108">
    <property type="entry name" value="ADF-H"/>
</dbReference>
<gene>
    <name evidence="2" type="ORF">RFI_32699</name>
</gene>
<dbReference type="SUPFAM" id="SSF55753">
    <property type="entry name" value="Actin depolymerizing proteins"/>
    <property type="match status" value="1"/>
</dbReference>
<feature type="domain" description="ADF-H" evidence="1">
    <location>
        <begin position="4"/>
        <end position="89"/>
    </location>
</feature>
<name>X6LU75_RETFI</name>
<evidence type="ECO:0000313" key="2">
    <source>
        <dbReference type="EMBL" id="ETO04697.1"/>
    </source>
</evidence>
<proteinExistence type="predicted"/>
<sequence>TATCAVSEQAADAHKKVWGRKAIWATFEIFTDEKENREIRPVSVGTSTDTIQECVKTLNDKKCVFILYDHKSTGKLGRQLEKTHFIFWLEKKRGQVQKKKKYMHFFFKLKIRKSPKNCSQQERIMYSAYLVNFRDGLKYAQHITCSEPEDFKMFSAEGDESDEESDISL</sequence>
<dbReference type="InterPro" id="IPR029006">
    <property type="entry name" value="ADF-H/Gelsolin-like_dom_sf"/>
</dbReference>
<protein>
    <recommendedName>
        <fullName evidence="1">ADF-H domain-containing protein</fullName>
    </recommendedName>
</protein>